<dbReference type="InterPro" id="IPR004886">
    <property type="entry name" value="Glucanosyltransferase"/>
</dbReference>
<dbReference type="GO" id="GO:0005886">
    <property type="term" value="C:plasma membrane"/>
    <property type="evidence" value="ECO:0007669"/>
    <property type="project" value="UniProtKB-SubCell"/>
</dbReference>
<feature type="compositionally biased region" description="Low complexity" evidence="11">
    <location>
        <begin position="363"/>
        <end position="372"/>
    </location>
</feature>
<comment type="function">
    <text evidence="10">Splits internally a 1,3-beta-glucan molecule and transfers the newly generated reducing end (the donor) to the non-reducing end of another 1,3-beta-glucan molecule (the acceptor) forming a 1,3-beta linkage, resulting in the elongation of 1,3-beta-glucan chains in the cell wall.</text>
</comment>
<dbReference type="PANTHER" id="PTHR31468">
    <property type="entry name" value="1,3-BETA-GLUCANOSYLTRANSFERASE GAS1"/>
    <property type="match status" value="1"/>
</dbReference>
<evidence type="ECO:0000256" key="1">
    <source>
        <dbReference type="ARBA" id="ARBA00004196"/>
    </source>
</evidence>
<keyword evidence="12" id="KW-1133">Transmembrane helix</keyword>
<dbReference type="InterPro" id="IPR012946">
    <property type="entry name" value="X8"/>
</dbReference>
<feature type="signal peptide" evidence="10">
    <location>
        <begin position="1"/>
        <end position="24"/>
    </location>
</feature>
<evidence type="ECO:0000256" key="11">
    <source>
        <dbReference type="SAM" id="MobiDB-lite"/>
    </source>
</evidence>
<sequence length="578" mass="59843">MRLASLCVAAALAALAVLPARVAGIDQITRRGKYLYRPDGTRFYIKGIAYQESAPTESDSETGGFPEPTSFEDPLALPAACTRDVPYLQQLGVNTIRVYSVDSQRDHSSCMRTFEEAGIYVILDLGLPVNGSINRAEPSWDTALLEQYLSTVEAFGQYDNVLAYNVANEVVTTDATTAALPFVRAAVRDVKSYLRSRGRSSLVAYSATDGPSGPSGRRSSVARYLSCGDEAEAVDLLGINSYSWCGNSNAAAAGFDDLASDFEQLPVATYFAEFGCATQGADARPWTEVAALFSPPMTDSFSGGVAFTYFPKDPEAAGRDYGIVAFASDAGNDGDVRQRSDFGALADQFRNATGPAAPPSPEPTTSTTCPSQSDSFLAAEALPPTPDIQLCQCMEDSAWSCLPTTRTAGDSDAIGTLFDSVCGLLDRNDAPVGCDEALTADGAAGVYGNWSMCAPAQRLSWAFDAYWQLFRNEPSANACNFDTQATLRADPTNNDADAAAATASCIAGNQAPTAVFTPQLPSSTASSSGGGSGGSGGGSGGNTGSGASTGGGPDAATAPALSLLAVAAAFGAGAFILL</sequence>
<evidence type="ECO:0000256" key="12">
    <source>
        <dbReference type="SAM" id="Phobius"/>
    </source>
</evidence>
<feature type="transmembrane region" description="Helical" evidence="12">
    <location>
        <begin position="558"/>
        <end position="577"/>
    </location>
</feature>
<dbReference type="AlphaFoldDB" id="A0A316ZAT9"/>
<dbReference type="OrthoDB" id="421038at2759"/>
<name>A0A316ZAT9_9BASI</name>
<evidence type="ECO:0000256" key="6">
    <source>
        <dbReference type="ARBA" id="ARBA00023136"/>
    </source>
</evidence>
<dbReference type="GO" id="GO:0098552">
    <property type="term" value="C:side of membrane"/>
    <property type="evidence" value="ECO:0007669"/>
    <property type="project" value="UniProtKB-KW"/>
</dbReference>
<keyword evidence="15" id="KW-1185">Reference proteome</keyword>
<gene>
    <name evidence="14" type="ORF">FA09DRAFT_329478</name>
</gene>
<dbReference type="SMART" id="SM00768">
    <property type="entry name" value="X8"/>
    <property type="match status" value="1"/>
</dbReference>
<protein>
    <recommendedName>
        <fullName evidence="10">1,3-beta-glucanosyltransferase</fullName>
        <ecNumber evidence="10">2.4.1.-</ecNumber>
    </recommendedName>
</protein>
<dbReference type="GO" id="GO:0031505">
    <property type="term" value="P:fungal-type cell wall organization"/>
    <property type="evidence" value="ECO:0007669"/>
    <property type="project" value="TreeGrafter"/>
</dbReference>
<feature type="region of interest" description="Disordered" evidence="11">
    <location>
        <begin position="350"/>
        <end position="372"/>
    </location>
</feature>
<evidence type="ECO:0000256" key="7">
    <source>
        <dbReference type="ARBA" id="ARBA00023157"/>
    </source>
</evidence>
<dbReference type="InterPro" id="IPR017853">
    <property type="entry name" value="GH"/>
</dbReference>
<evidence type="ECO:0000256" key="9">
    <source>
        <dbReference type="ARBA" id="ARBA00023288"/>
    </source>
</evidence>
<dbReference type="GO" id="GO:0071970">
    <property type="term" value="P:fungal-type cell wall (1-&gt;3)-beta-D-glucan biosynthetic process"/>
    <property type="evidence" value="ECO:0007669"/>
    <property type="project" value="TreeGrafter"/>
</dbReference>
<keyword evidence="6 10" id="KW-0472">Membrane</keyword>
<feature type="compositionally biased region" description="Gly residues" evidence="11">
    <location>
        <begin position="528"/>
        <end position="553"/>
    </location>
</feature>
<reference evidence="14 15" key="1">
    <citation type="journal article" date="2018" name="Mol. Biol. Evol.">
        <title>Broad Genomic Sampling Reveals a Smut Pathogenic Ancestry of the Fungal Clade Ustilaginomycotina.</title>
        <authorList>
            <person name="Kijpornyongpan T."/>
            <person name="Mondo S.J."/>
            <person name="Barry K."/>
            <person name="Sandor L."/>
            <person name="Lee J."/>
            <person name="Lipzen A."/>
            <person name="Pangilinan J."/>
            <person name="LaButti K."/>
            <person name="Hainaut M."/>
            <person name="Henrissat B."/>
            <person name="Grigoriev I.V."/>
            <person name="Spatafora J.W."/>
            <person name="Aime M.C."/>
        </authorList>
    </citation>
    <scope>NUCLEOTIDE SEQUENCE [LARGE SCALE GENOMIC DNA]</scope>
    <source>
        <strain evidence="14 15">MCA 4186</strain>
    </source>
</reference>
<dbReference type="EMBL" id="KZ819291">
    <property type="protein sequence ID" value="PWN98416.1"/>
    <property type="molecule type" value="Genomic_DNA"/>
</dbReference>
<dbReference type="STRING" id="58919.A0A316ZAT9"/>
<dbReference type="RefSeq" id="XP_025598695.1">
    <property type="nucleotide sequence ID" value="XM_025742198.1"/>
</dbReference>
<dbReference type="Pfam" id="PF03198">
    <property type="entry name" value="Glyco_hydro_72"/>
    <property type="match status" value="1"/>
</dbReference>
<keyword evidence="5 10" id="KW-0732">Signal</keyword>
<keyword evidence="9 10" id="KW-0449">Lipoprotein</keyword>
<keyword evidence="12" id="KW-0812">Transmembrane</keyword>
<feature type="region of interest" description="Disordered" evidence="11">
    <location>
        <begin position="516"/>
        <end position="553"/>
    </location>
</feature>
<dbReference type="Pfam" id="PF07983">
    <property type="entry name" value="X8"/>
    <property type="match status" value="1"/>
</dbReference>
<feature type="domain" description="X8" evidence="13">
    <location>
        <begin position="399"/>
        <end position="507"/>
    </location>
</feature>
<evidence type="ECO:0000259" key="13">
    <source>
        <dbReference type="SMART" id="SM00768"/>
    </source>
</evidence>
<dbReference type="GO" id="GO:0042124">
    <property type="term" value="F:1,3-beta-glucanosyltransferase activity"/>
    <property type="evidence" value="ECO:0007669"/>
    <property type="project" value="TreeGrafter"/>
</dbReference>
<keyword evidence="8" id="KW-0325">Glycoprotein</keyword>
<evidence type="ECO:0000256" key="4">
    <source>
        <dbReference type="ARBA" id="ARBA00022622"/>
    </source>
</evidence>
<evidence type="ECO:0000256" key="5">
    <source>
        <dbReference type="ARBA" id="ARBA00022729"/>
    </source>
</evidence>
<evidence type="ECO:0000256" key="10">
    <source>
        <dbReference type="RuleBase" id="RU361209"/>
    </source>
</evidence>
<keyword evidence="7" id="KW-1015">Disulfide bond</keyword>
<dbReference type="Gene3D" id="3.20.20.80">
    <property type="entry name" value="Glycosidases"/>
    <property type="match status" value="1"/>
</dbReference>
<accession>A0A316ZAT9</accession>
<dbReference type="EC" id="2.4.1.-" evidence="10"/>
<keyword evidence="10" id="KW-0808">Transferase</keyword>
<dbReference type="Gene3D" id="1.20.58.1040">
    <property type="match status" value="1"/>
</dbReference>
<comment type="similarity">
    <text evidence="3 10">Belongs to the glycosyl hydrolase 72 family.</text>
</comment>
<dbReference type="PANTHER" id="PTHR31468:SF2">
    <property type="entry name" value="1,3-BETA-GLUCANOSYLTRANSFERASE GAS1"/>
    <property type="match status" value="1"/>
</dbReference>
<evidence type="ECO:0000313" key="15">
    <source>
        <dbReference type="Proteomes" id="UP000245946"/>
    </source>
</evidence>
<evidence type="ECO:0000256" key="2">
    <source>
        <dbReference type="ARBA" id="ARBA00004589"/>
    </source>
</evidence>
<evidence type="ECO:0000313" key="14">
    <source>
        <dbReference type="EMBL" id="PWN98416.1"/>
    </source>
</evidence>
<evidence type="ECO:0000256" key="3">
    <source>
        <dbReference type="ARBA" id="ARBA00007528"/>
    </source>
</evidence>
<dbReference type="SUPFAM" id="SSF51445">
    <property type="entry name" value="(Trans)glycosidases"/>
    <property type="match status" value="1"/>
</dbReference>
<dbReference type="Proteomes" id="UP000245946">
    <property type="component" value="Unassembled WGS sequence"/>
</dbReference>
<proteinExistence type="inferred from homology"/>
<dbReference type="GeneID" id="37269742"/>
<comment type="subcellular location">
    <subcellularLocation>
        <location evidence="1">Cell envelope</location>
    </subcellularLocation>
    <subcellularLocation>
        <location evidence="10">Cell membrane</location>
        <topology evidence="10">Lipid-anchor</topology>
        <topology evidence="10">GPI-anchor</topology>
    </subcellularLocation>
    <subcellularLocation>
        <location evidence="2">Membrane</location>
        <topology evidence="2">Lipid-anchor</topology>
        <topology evidence="2">GPI-anchor</topology>
    </subcellularLocation>
</comment>
<keyword evidence="4 10" id="KW-0336">GPI-anchor</keyword>
<organism evidence="14 15">
    <name type="scientific">Tilletiopsis washingtonensis</name>
    <dbReference type="NCBI Taxonomy" id="58919"/>
    <lineage>
        <taxon>Eukaryota</taxon>
        <taxon>Fungi</taxon>
        <taxon>Dikarya</taxon>
        <taxon>Basidiomycota</taxon>
        <taxon>Ustilaginomycotina</taxon>
        <taxon>Exobasidiomycetes</taxon>
        <taxon>Entylomatales</taxon>
        <taxon>Entylomatales incertae sedis</taxon>
        <taxon>Tilletiopsis</taxon>
    </lineage>
</organism>
<evidence type="ECO:0000256" key="8">
    <source>
        <dbReference type="ARBA" id="ARBA00023180"/>
    </source>
</evidence>
<feature type="chain" id="PRO_5016191442" description="1,3-beta-glucanosyltransferase" evidence="10">
    <location>
        <begin position="25"/>
        <end position="578"/>
    </location>
</feature>